<proteinExistence type="predicted"/>
<dbReference type="Proteomes" id="UP001152321">
    <property type="component" value="Unassembled WGS sequence"/>
</dbReference>
<name>A0ABT6DG55_9BACT</name>
<comment type="caution">
    <text evidence="2">The sequence shown here is derived from an EMBL/GenBank/DDBJ whole genome shotgun (WGS) entry which is preliminary data.</text>
</comment>
<dbReference type="RefSeq" id="WP_277576406.1">
    <property type="nucleotide sequence ID" value="NZ_JANRMI010000001.1"/>
</dbReference>
<dbReference type="InterPro" id="IPR032820">
    <property type="entry name" value="ATPase_put"/>
</dbReference>
<feature type="transmembrane region" description="Helical" evidence="1">
    <location>
        <begin position="37"/>
        <end position="58"/>
    </location>
</feature>
<gene>
    <name evidence="2" type="ORF">NWE73_01025</name>
</gene>
<dbReference type="Pfam" id="PF09527">
    <property type="entry name" value="ATPase_gene1"/>
    <property type="match status" value="1"/>
</dbReference>
<sequence length="74" mass="8623">MRNYIIFASIGFELVGLIIGCFYLGEYLDTKFHTKGLIFVGLSLASLMGWLFRVIWLLKRMQDQEDKSSKKDEK</sequence>
<evidence type="ECO:0000313" key="2">
    <source>
        <dbReference type="EMBL" id="MDG0814924.1"/>
    </source>
</evidence>
<dbReference type="EMBL" id="JANRMI010000001">
    <property type="protein sequence ID" value="MDG0814924.1"/>
    <property type="molecule type" value="Genomic_DNA"/>
</dbReference>
<protein>
    <submittedName>
        <fullName evidence="2">AtpZ/AtpI family protein</fullName>
    </submittedName>
</protein>
<evidence type="ECO:0000256" key="1">
    <source>
        <dbReference type="SAM" id="Phobius"/>
    </source>
</evidence>
<feature type="transmembrane region" description="Helical" evidence="1">
    <location>
        <begin position="5"/>
        <end position="25"/>
    </location>
</feature>
<keyword evidence="1" id="KW-0472">Membrane</keyword>
<evidence type="ECO:0000313" key="3">
    <source>
        <dbReference type="Proteomes" id="UP001152321"/>
    </source>
</evidence>
<keyword evidence="3" id="KW-1185">Reference proteome</keyword>
<reference evidence="2" key="1">
    <citation type="submission" date="2022-08" db="EMBL/GenBank/DDBJ databases">
        <title>Novel Bdellovibrio Species Isolated from Svalbard: Designation Bdellovibrio svalbardensis.</title>
        <authorList>
            <person name="Mitchell R.J."/>
            <person name="Choi S.Y."/>
        </authorList>
    </citation>
    <scope>NUCLEOTIDE SEQUENCE</scope>
    <source>
        <strain evidence="2">PAP01</strain>
    </source>
</reference>
<organism evidence="2 3">
    <name type="scientific">Bdellovibrio svalbardensis</name>
    <dbReference type="NCBI Taxonomy" id="2972972"/>
    <lineage>
        <taxon>Bacteria</taxon>
        <taxon>Pseudomonadati</taxon>
        <taxon>Bdellovibrionota</taxon>
        <taxon>Bdellovibrionia</taxon>
        <taxon>Bdellovibrionales</taxon>
        <taxon>Pseudobdellovibrionaceae</taxon>
        <taxon>Bdellovibrio</taxon>
    </lineage>
</organism>
<keyword evidence="1" id="KW-0812">Transmembrane</keyword>
<keyword evidence="1" id="KW-1133">Transmembrane helix</keyword>
<accession>A0ABT6DG55</accession>